<feature type="compositionally biased region" description="Acidic residues" evidence="1">
    <location>
        <begin position="1"/>
        <end position="13"/>
    </location>
</feature>
<evidence type="ECO:0000256" key="1">
    <source>
        <dbReference type="SAM" id="MobiDB-lite"/>
    </source>
</evidence>
<feature type="region of interest" description="Disordered" evidence="1">
    <location>
        <begin position="1"/>
        <end position="27"/>
    </location>
</feature>
<reference evidence="2 3" key="1">
    <citation type="submission" date="2024-01" db="EMBL/GenBank/DDBJ databases">
        <title>Genome assemblies of Stephania.</title>
        <authorList>
            <person name="Yang L."/>
        </authorList>
    </citation>
    <scope>NUCLEOTIDE SEQUENCE [LARGE SCALE GENOMIC DNA]</scope>
    <source>
        <strain evidence="2">JXDWG</strain>
        <tissue evidence="2">Leaf</tissue>
    </source>
</reference>
<protein>
    <recommendedName>
        <fullName evidence="4">FAR1 domain-containing protein</fullName>
    </recommendedName>
</protein>
<dbReference type="Proteomes" id="UP001419268">
    <property type="component" value="Unassembled WGS sequence"/>
</dbReference>
<dbReference type="AlphaFoldDB" id="A0AAP0KBG5"/>
<name>A0AAP0KBG5_9MAGN</name>
<evidence type="ECO:0000313" key="3">
    <source>
        <dbReference type="Proteomes" id="UP001419268"/>
    </source>
</evidence>
<evidence type="ECO:0008006" key="4">
    <source>
        <dbReference type="Google" id="ProtNLM"/>
    </source>
</evidence>
<dbReference type="EMBL" id="JBBNAG010000003">
    <property type="protein sequence ID" value="KAK9148095.1"/>
    <property type="molecule type" value="Genomic_DNA"/>
</dbReference>
<evidence type="ECO:0000313" key="2">
    <source>
        <dbReference type="EMBL" id="KAK9148095.1"/>
    </source>
</evidence>
<accession>A0AAP0KBG5</accession>
<gene>
    <name evidence="2" type="ORF">Scep_006852</name>
</gene>
<dbReference type="PANTHER" id="PTHR31569">
    <property type="entry name" value="SWIM-TYPE DOMAIN-CONTAINING PROTEIN"/>
    <property type="match status" value="1"/>
</dbReference>
<sequence length="248" mass="28934">MGEDKECEADIEEDKEKPSTSSTSQFEDYTSIFSREEPFGSRKEAIEWVQNLRRERKLVLVTKKLYSGGIGRRGRVKLACERSDTYRAQRIGKFKAAKLEKKTPTLNIGDEWEDKTRPHNGTKKCECYFLIYIKEESDCLWYLHVLCGRHNHETAKYLEGHSYADRLTHDEKVVAGQMTKGNVMPRQILNTLRQRDKNNASTIRTIYNARQIQREREAGGRTQMQQLLHLLDKITICCGIERIMIQML</sequence>
<comment type="caution">
    <text evidence="2">The sequence shown here is derived from an EMBL/GenBank/DDBJ whole genome shotgun (WGS) entry which is preliminary data.</text>
</comment>
<dbReference type="InterPro" id="IPR052579">
    <property type="entry name" value="Zinc_finger_SWIM"/>
</dbReference>
<proteinExistence type="predicted"/>
<keyword evidence="3" id="KW-1185">Reference proteome</keyword>
<organism evidence="2 3">
    <name type="scientific">Stephania cephalantha</name>
    <dbReference type="NCBI Taxonomy" id="152367"/>
    <lineage>
        <taxon>Eukaryota</taxon>
        <taxon>Viridiplantae</taxon>
        <taxon>Streptophyta</taxon>
        <taxon>Embryophyta</taxon>
        <taxon>Tracheophyta</taxon>
        <taxon>Spermatophyta</taxon>
        <taxon>Magnoliopsida</taxon>
        <taxon>Ranunculales</taxon>
        <taxon>Menispermaceae</taxon>
        <taxon>Menispermoideae</taxon>
        <taxon>Cissampelideae</taxon>
        <taxon>Stephania</taxon>
    </lineage>
</organism>
<dbReference type="PANTHER" id="PTHR31569:SF4">
    <property type="entry name" value="SWIM-TYPE DOMAIN-CONTAINING PROTEIN"/>
    <property type="match status" value="1"/>
</dbReference>